<dbReference type="EMBL" id="JAGSCS010000016">
    <property type="protein sequence ID" value="MBR0576905.1"/>
    <property type="molecule type" value="Genomic_DNA"/>
</dbReference>
<dbReference type="RefSeq" id="WP_211802321.1">
    <property type="nucleotide sequence ID" value="NZ_JAGSCS010000016.1"/>
</dbReference>
<evidence type="ECO:0000313" key="5">
    <source>
        <dbReference type="EMBL" id="MBR0576905.1"/>
    </source>
</evidence>
<keyword evidence="6" id="KW-1185">Reference proteome</keyword>
<protein>
    <submittedName>
        <fullName evidence="5">Helix-turn-helix transcriptional regulator</fullName>
    </submittedName>
</protein>
<keyword evidence="3" id="KW-0804">Transcription</keyword>
<proteinExistence type="predicted"/>
<dbReference type="PROSITE" id="PS01124">
    <property type="entry name" value="HTH_ARAC_FAMILY_2"/>
    <property type="match status" value="1"/>
</dbReference>
<dbReference type="InterPro" id="IPR014710">
    <property type="entry name" value="RmlC-like_jellyroll"/>
</dbReference>
<dbReference type="PANTHER" id="PTHR43280:SF28">
    <property type="entry name" value="HTH-TYPE TRANSCRIPTIONAL ACTIVATOR RHAS"/>
    <property type="match status" value="1"/>
</dbReference>
<organism evidence="5 6">
    <name type="scientific">Proteiniclasticum sediminis</name>
    <dbReference type="NCBI Taxonomy" id="2804028"/>
    <lineage>
        <taxon>Bacteria</taxon>
        <taxon>Bacillati</taxon>
        <taxon>Bacillota</taxon>
        <taxon>Clostridia</taxon>
        <taxon>Eubacteriales</taxon>
        <taxon>Clostridiaceae</taxon>
        <taxon>Proteiniclasticum</taxon>
    </lineage>
</organism>
<dbReference type="SUPFAM" id="SSF46689">
    <property type="entry name" value="Homeodomain-like"/>
    <property type="match status" value="2"/>
</dbReference>
<dbReference type="Gene3D" id="2.60.120.10">
    <property type="entry name" value="Jelly Rolls"/>
    <property type="match status" value="1"/>
</dbReference>
<dbReference type="Proteomes" id="UP000675379">
    <property type="component" value="Unassembled WGS sequence"/>
</dbReference>
<dbReference type="GO" id="GO:0043565">
    <property type="term" value="F:sequence-specific DNA binding"/>
    <property type="evidence" value="ECO:0007669"/>
    <property type="project" value="InterPro"/>
</dbReference>
<gene>
    <name evidence="5" type="ORF">KCG48_11320</name>
</gene>
<dbReference type="AlphaFoldDB" id="A0A941CQ89"/>
<name>A0A941CQ89_9CLOT</name>
<dbReference type="InterPro" id="IPR037923">
    <property type="entry name" value="HTH-like"/>
</dbReference>
<dbReference type="InterPro" id="IPR003313">
    <property type="entry name" value="AraC-bd"/>
</dbReference>
<dbReference type="GO" id="GO:0003700">
    <property type="term" value="F:DNA-binding transcription factor activity"/>
    <property type="evidence" value="ECO:0007669"/>
    <property type="project" value="InterPro"/>
</dbReference>
<dbReference type="PROSITE" id="PS00041">
    <property type="entry name" value="HTH_ARAC_FAMILY_1"/>
    <property type="match status" value="1"/>
</dbReference>
<comment type="caution">
    <text evidence="5">The sequence shown here is derived from an EMBL/GenBank/DDBJ whole genome shotgun (WGS) entry which is preliminary data.</text>
</comment>
<evidence type="ECO:0000259" key="4">
    <source>
        <dbReference type="PROSITE" id="PS01124"/>
    </source>
</evidence>
<dbReference type="SUPFAM" id="SSF51215">
    <property type="entry name" value="Regulatory protein AraC"/>
    <property type="match status" value="1"/>
</dbReference>
<dbReference type="Gene3D" id="1.10.10.60">
    <property type="entry name" value="Homeodomain-like"/>
    <property type="match status" value="2"/>
</dbReference>
<keyword evidence="2" id="KW-0238">DNA-binding</keyword>
<dbReference type="SMART" id="SM00342">
    <property type="entry name" value="HTH_ARAC"/>
    <property type="match status" value="1"/>
</dbReference>
<reference evidence="5" key="1">
    <citation type="submission" date="2021-04" db="EMBL/GenBank/DDBJ databases">
        <title>Proteiniclasticum sedimins sp. nov., an obligate anaerobic bacterium isolated from anaerobic sludge.</title>
        <authorList>
            <person name="Liu J."/>
        </authorList>
    </citation>
    <scope>NUCLEOTIDE SEQUENCE</scope>
    <source>
        <strain evidence="5">BAD-10</strain>
    </source>
</reference>
<dbReference type="PANTHER" id="PTHR43280">
    <property type="entry name" value="ARAC-FAMILY TRANSCRIPTIONAL REGULATOR"/>
    <property type="match status" value="1"/>
</dbReference>
<evidence type="ECO:0000256" key="1">
    <source>
        <dbReference type="ARBA" id="ARBA00023015"/>
    </source>
</evidence>
<dbReference type="InterPro" id="IPR009057">
    <property type="entry name" value="Homeodomain-like_sf"/>
</dbReference>
<dbReference type="Pfam" id="PF12833">
    <property type="entry name" value="HTH_18"/>
    <property type="match status" value="1"/>
</dbReference>
<dbReference type="Pfam" id="PF02311">
    <property type="entry name" value="AraC_binding"/>
    <property type="match status" value="1"/>
</dbReference>
<evidence type="ECO:0000256" key="2">
    <source>
        <dbReference type="ARBA" id="ARBA00023125"/>
    </source>
</evidence>
<evidence type="ECO:0000256" key="3">
    <source>
        <dbReference type="ARBA" id="ARBA00023163"/>
    </source>
</evidence>
<dbReference type="InterPro" id="IPR018062">
    <property type="entry name" value="HTH_AraC-typ_CS"/>
</dbReference>
<evidence type="ECO:0000313" key="6">
    <source>
        <dbReference type="Proteomes" id="UP000675379"/>
    </source>
</evidence>
<sequence>MNVHQQDPIHIYYKASHFSDGMGAHIHHLYEMIFVEEGVAEFEIGDKVVHVRRNQIIFISSLERHSLRILQYPYKRTVITMTSGFALFNIKEPALVAILSHRPADFPYVFSLSDELSKKIKRLMTDLINEYELKDYFWLSRSAAIVSGMLIDIYRYNPHYFDEVARKQGTPVILEIQKYISEHFQEEISLEYLAEKFFFSTSYISRKFKSITGYNLKHYIILNRLSYAKEQLRYSGKSISQIAEECGYSTLNQFTRIFTQYESKAPSAYRQEFHQDPAGAEADW</sequence>
<dbReference type="InterPro" id="IPR018060">
    <property type="entry name" value="HTH_AraC"/>
</dbReference>
<accession>A0A941CQ89</accession>
<feature type="domain" description="HTH araC/xylS-type" evidence="4">
    <location>
        <begin position="174"/>
        <end position="272"/>
    </location>
</feature>
<keyword evidence="1" id="KW-0805">Transcription regulation</keyword>